<dbReference type="AlphaFoldDB" id="A0A5D0REA1"/>
<evidence type="ECO:0000256" key="1">
    <source>
        <dbReference type="ARBA" id="ARBA00022649"/>
    </source>
</evidence>
<dbReference type="RefSeq" id="WP_148403065.1">
    <property type="nucleotide sequence ID" value="NZ_VSKK01000001.1"/>
</dbReference>
<comment type="caution">
    <text evidence="3">The sequence shown here is derived from an EMBL/GenBank/DDBJ whole genome shotgun (WGS) entry which is preliminary data.</text>
</comment>
<protein>
    <recommendedName>
        <fullName evidence="2">Toxin</fullName>
    </recommendedName>
</protein>
<evidence type="ECO:0000256" key="2">
    <source>
        <dbReference type="PIRNR" id="PIRNR029218"/>
    </source>
</evidence>
<dbReference type="InterPro" id="IPR007712">
    <property type="entry name" value="RelE/ParE_toxin"/>
</dbReference>
<evidence type="ECO:0000313" key="4">
    <source>
        <dbReference type="Proteomes" id="UP000323720"/>
    </source>
</evidence>
<dbReference type="PIRSF" id="PIRSF029218">
    <property type="entry name" value="ParE"/>
    <property type="match status" value="1"/>
</dbReference>
<keyword evidence="1" id="KW-1277">Toxin-antitoxin system</keyword>
<reference evidence="3 4" key="1">
    <citation type="submission" date="2019-08" db="EMBL/GenBank/DDBJ databases">
        <title>Genomes of Antarctic Bizionia species.</title>
        <authorList>
            <person name="Bowman J.P."/>
        </authorList>
    </citation>
    <scope>NUCLEOTIDE SEQUENCE [LARGE SCALE GENOMIC DNA]</scope>
    <source>
        <strain evidence="3 4">ADA-4</strain>
    </source>
</reference>
<accession>A0A5D0REA1</accession>
<name>A0A5D0REA1_9FLAO</name>
<keyword evidence="4" id="KW-1185">Reference proteome</keyword>
<sequence>MSSKITHYELSNTADLDIDSIFDYTEKEYGFNQAVEYLFNLEAVFNSLVSNPEIGRKRNEIKDGLISIVEQQQVIFYYVIGNYIHVVRVLHGSRDLPKYF</sequence>
<organism evidence="3 4">
    <name type="scientific">Bizionia myxarmorum</name>
    <dbReference type="NCBI Taxonomy" id="291186"/>
    <lineage>
        <taxon>Bacteria</taxon>
        <taxon>Pseudomonadati</taxon>
        <taxon>Bacteroidota</taxon>
        <taxon>Flavobacteriia</taxon>
        <taxon>Flavobacteriales</taxon>
        <taxon>Flavobacteriaceae</taxon>
        <taxon>Bizionia</taxon>
    </lineage>
</organism>
<comment type="similarity">
    <text evidence="2">Belongs to the RelE toxin family.</text>
</comment>
<gene>
    <name evidence="3" type="ORF">ES674_06025</name>
</gene>
<dbReference type="InterPro" id="IPR035093">
    <property type="entry name" value="RelE/ParE_toxin_dom_sf"/>
</dbReference>
<dbReference type="OrthoDB" id="7173315at2"/>
<dbReference type="Gene3D" id="3.30.2310.20">
    <property type="entry name" value="RelE-like"/>
    <property type="match status" value="1"/>
</dbReference>
<dbReference type="EMBL" id="VSKK01000001">
    <property type="protein sequence ID" value="TYB79329.1"/>
    <property type="molecule type" value="Genomic_DNA"/>
</dbReference>
<dbReference type="Proteomes" id="UP000323720">
    <property type="component" value="Unassembled WGS sequence"/>
</dbReference>
<proteinExistence type="inferred from homology"/>
<evidence type="ECO:0000313" key="3">
    <source>
        <dbReference type="EMBL" id="TYB79329.1"/>
    </source>
</evidence>
<dbReference type="InterPro" id="IPR028344">
    <property type="entry name" value="ParE1/4"/>
</dbReference>
<dbReference type="Pfam" id="PF05016">
    <property type="entry name" value="ParE_toxin"/>
    <property type="match status" value="1"/>
</dbReference>